<evidence type="ECO:0000313" key="10">
    <source>
        <dbReference type="EMBL" id="MDT2537713.1"/>
    </source>
</evidence>
<evidence type="ECO:0000256" key="5">
    <source>
        <dbReference type="ARBA" id="ARBA00023088"/>
    </source>
</evidence>
<reference evidence="10" key="1">
    <citation type="submission" date="2023-03" db="EMBL/GenBank/DDBJ databases">
        <authorList>
            <person name="Shen W."/>
            <person name="Cai J."/>
        </authorList>
    </citation>
    <scope>NUCLEOTIDE SEQUENCE</scope>
    <source>
        <strain evidence="10">B646-2</strain>
    </source>
</reference>
<name>A0AAW8SWM5_9ENTE</name>
<dbReference type="PROSITE" id="PS50847">
    <property type="entry name" value="GRAM_POS_ANCHORING"/>
    <property type="match status" value="1"/>
</dbReference>
<keyword evidence="7" id="KW-1133">Transmembrane helix</keyword>
<dbReference type="AlphaFoldDB" id="A0AAW8SWM5"/>
<evidence type="ECO:0000256" key="3">
    <source>
        <dbReference type="ARBA" id="ARBA00022525"/>
    </source>
</evidence>
<dbReference type="PANTHER" id="PTHR36108">
    <property type="entry name" value="COLOSSIN-B-RELATED"/>
    <property type="match status" value="1"/>
</dbReference>
<dbReference type="SUPFAM" id="SSF49478">
    <property type="entry name" value="Cna protein B-type domain"/>
    <property type="match status" value="7"/>
</dbReference>
<dbReference type="PANTHER" id="PTHR36108:SF13">
    <property type="entry name" value="COLOSSIN-B-RELATED"/>
    <property type="match status" value="1"/>
</dbReference>
<feature type="coiled-coil region" evidence="6">
    <location>
        <begin position="48"/>
        <end position="124"/>
    </location>
</feature>
<comment type="similarity">
    <text evidence="1">Belongs to the serine-aspartate repeat-containing protein (SDr) family.</text>
</comment>
<evidence type="ECO:0000256" key="6">
    <source>
        <dbReference type="SAM" id="Coils"/>
    </source>
</evidence>
<feature type="domain" description="Gram-positive cocci surface proteins LPxTG" evidence="9">
    <location>
        <begin position="1161"/>
        <end position="1193"/>
    </location>
</feature>
<keyword evidence="7" id="KW-0812">Transmembrane</keyword>
<dbReference type="InterPro" id="IPR041033">
    <property type="entry name" value="SpaA_PFL_dom_1"/>
</dbReference>
<keyword evidence="4 8" id="KW-0732">Signal</keyword>
<dbReference type="Pfam" id="PF00746">
    <property type="entry name" value="Gram_pos_anchor"/>
    <property type="match status" value="1"/>
</dbReference>
<dbReference type="Pfam" id="PF17802">
    <property type="entry name" value="SpaA"/>
    <property type="match status" value="7"/>
</dbReference>
<keyword evidence="3" id="KW-0964">Secreted</keyword>
<evidence type="ECO:0000256" key="1">
    <source>
        <dbReference type="ARBA" id="ARBA00007257"/>
    </source>
</evidence>
<protein>
    <submittedName>
        <fullName evidence="10">SpaA isopeptide-forming pilin-related protein</fullName>
    </submittedName>
</protein>
<proteinExistence type="inferred from homology"/>
<dbReference type="EMBL" id="JARPXM010000004">
    <property type="protein sequence ID" value="MDT2537713.1"/>
    <property type="molecule type" value="Genomic_DNA"/>
</dbReference>
<dbReference type="Gene3D" id="2.60.40.10">
    <property type="entry name" value="Immunoglobulins"/>
    <property type="match status" value="7"/>
</dbReference>
<evidence type="ECO:0000256" key="2">
    <source>
        <dbReference type="ARBA" id="ARBA00022512"/>
    </source>
</evidence>
<comment type="caution">
    <text evidence="10">The sequence shown here is derived from an EMBL/GenBank/DDBJ whole genome shotgun (WGS) entry which is preliminary data.</text>
</comment>
<keyword evidence="7" id="KW-0472">Membrane</keyword>
<evidence type="ECO:0000259" key="9">
    <source>
        <dbReference type="PROSITE" id="PS50847"/>
    </source>
</evidence>
<feature type="transmembrane region" description="Helical" evidence="7">
    <location>
        <begin position="1169"/>
        <end position="1188"/>
    </location>
</feature>
<dbReference type="InterPro" id="IPR013783">
    <property type="entry name" value="Ig-like_fold"/>
</dbReference>
<gene>
    <name evidence="10" type="ORF">P7D78_06230</name>
</gene>
<evidence type="ECO:0000256" key="8">
    <source>
        <dbReference type="SAM" id="SignalP"/>
    </source>
</evidence>
<dbReference type="Proteomes" id="UP001249240">
    <property type="component" value="Unassembled WGS sequence"/>
</dbReference>
<feature type="chain" id="PRO_5043723579" evidence="8">
    <location>
        <begin position="26"/>
        <end position="1193"/>
    </location>
</feature>
<keyword evidence="2" id="KW-0134">Cell wall</keyword>
<sequence length="1193" mass="131507">MKKRAIKLFYIFTSLIMVIAQLGIAEVFAETVSNDNSPREENQIYHDYGDYQQALKEYNKEYAQYEKDLDEYNEKKQEHDDAQEEANRIEKENAEKKAAYEKVLEQYQKDLEEYKKKQDEINDHSSKGQYIGPNVYSVYSQLQSYLVNYSAISQMSNSGLSLSGDALISTIKKNMATDPITASSEVESNVQKVIDQWNIFAEFEKSIDGTVPSMNISGVFPGAINGAYYDGFKGVEFYHTFTSNTGQTSDNVPAFLDHPTEDNIKQALTDLFIKTDGSAFDAANEQMDRNTFMVDQSMVDKWSSALEEAKAQGFSLYSTAIEQYIEAFEKYNSSNYETDDYNKFMNGIDVATETQKKAMNLIGGMSGVTMEDSDNNAPFYNDLRNLSASDMAEKYGFLKLLSNMASEVTYGYFHLLTPQSGEVIGVATASSWSNSYYKFGHSKSDYTPSLTPPTEPTPPMYEIVPVVPDEPVPPTPPIKPVYEPLNTVSLLKVDKETREPLAKAKFQLKNISTTEIIGTFSSNDDGLIEINDLNPGNYSLTEIEAPEGYILDNTPISFIVHGTENEKIQLEKSNTAVTGSVELIKTDEKTKEPLRGAVFEIRNSSGEIIRSALQTNLEGKIVVDGLKAGEYSFIETKAPTGYVLDNTPIKFMIKKDQTEAVQVSMSNKLTPGGVILNKTDAKTGKTLQGAVFELQSKDGKILQSGLKTDASGKLAVEGLEPGDYQFVETKAPTGYDLDQTPVKFAIEKGQTEAVQVSMTNKLTPGGVVLSKTDAKTGETLQGAVFELQDKNGKVLQSGLKTDASGKLAVEELEPGDYQFIETQAPIGYDLDQTPVKFAIEKGQTEAVQVSMTNKLTPGGVVLSKTDAKTGEVLQGAVFELKDKNGKVLQSGLKTDISGKLAVEGLEPGDYQFVETQAPTGYDLDQTPVKFAIEKGQTEAVQVSMTNKPTVGSVVLNKIDSETGDKLAGAVFELRDSNGNIILEDLKTDNNGKLAINDLKPGTYELVETKAPDGYILDGTPVEFTIKSNTSIQKKVTKTNKGKITSVRLEKRDSRTNEMLAGARFRLLNFEGKIIKDDLVTNEDGVLTIDGLKVGNYQLIEMQAPTGYILDNAAINFTINKDSSLIKLTKLNAQESNFFNHQNSRDSSNSGYSPNTYSFKSLPKTGEKNSIWLVILGVIIMGIIAITWFSKRRK</sequence>
<keyword evidence="5" id="KW-0572">Peptidoglycan-anchor</keyword>
<evidence type="ECO:0000313" key="11">
    <source>
        <dbReference type="Proteomes" id="UP001249240"/>
    </source>
</evidence>
<evidence type="ECO:0000256" key="4">
    <source>
        <dbReference type="ARBA" id="ARBA00022729"/>
    </source>
</evidence>
<feature type="signal peptide" evidence="8">
    <location>
        <begin position="1"/>
        <end position="25"/>
    </location>
</feature>
<dbReference type="NCBIfam" id="TIGR01167">
    <property type="entry name" value="LPXTG_anchor"/>
    <property type="match status" value="1"/>
</dbReference>
<keyword evidence="6" id="KW-0175">Coiled coil</keyword>
<organism evidence="10 11">
    <name type="scientific">Enterococcus raffinosus</name>
    <dbReference type="NCBI Taxonomy" id="71452"/>
    <lineage>
        <taxon>Bacteria</taxon>
        <taxon>Bacillati</taxon>
        <taxon>Bacillota</taxon>
        <taxon>Bacilli</taxon>
        <taxon>Lactobacillales</taxon>
        <taxon>Enterococcaceae</taxon>
        <taxon>Enterococcus</taxon>
    </lineage>
</organism>
<evidence type="ECO:0000256" key="7">
    <source>
        <dbReference type="SAM" id="Phobius"/>
    </source>
</evidence>
<dbReference type="InterPro" id="IPR019931">
    <property type="entry name" value="LPXTG_anchor"/>
</dbReference>
<dbReference type="RefSeq" id="WP_311807250.1">
    <property type="nucleotide sequence ID" value="NZ_JARPXM010000004.1"/>
</dbReference>
<accession>A0AAW8SWM5</accession>